<dbReference type="Proteomes" id="UP000007015">
    <property type="component" value="Chromosome 3"/>
</dbReference>
<feature type="compositionally biased region" description="Low complexity" evidence="1">
    <location>
        <begin position="114"/>
        <end position="136"/>
    </location>
</feature>
<feature type="compositionally biased region" description="Basic residues" evidence="1">
    <location>
        <begin position="16"/>
        <end position="28"/>
    </location>
</feature>
<feature type="region of interest" description="Disordered" evidence="1">
    <location>
        <begin position="85"/>
        <end position="169"/>
    </location>
</feature>
<proteinExistence type="predicted"/>
<sequence>MVGPTHPVFSIPTRQPMRRHKRSMRRGMGRSSSTAAAGPRSLRPPTSALAVVIVSRLPISRRRRLPPLAHLDLIGATFHLAAPGSRRRYHTPRACPDISSSSPLTRPDPRRCCLLPHAGGSPSPSPPASRALASSLQRGPVRSSRMGRWGCPSGKRGSREEKRKKGGGG</sequence>
<protein>
    <submittedName>
        <fullName evidence="2">Uncharacterized protein</fullName>
    </submittedName>
</protein>
<evidence type="ECO:0000313" key="3">
    <source>
        <dbReference type="Proteomes" id="UP000007015"/>
    </source>
</evidence>
<dbReference type="HOGENOM" id="CLU_1581097_0_0_1"/>
<evidence type="ECO:0000256" key="1">
    <source>
        <dbReference type="SAM" id="MobiDB-lite"/>
    </source>
</evidence>
<name>B8AJL1_ORYSI</name>
<evidence type="ECO:0000313" key="2">
    <source>
        <dbReference type="EMBL" id="EEC74802.1"/>
    </source>
</evidence>
<organism evidence="2 3">
    <name type="scientific">Oryza sativa subsp. indica</name>
    <name type="common">Rice</name>
    <dbReference type="NCBI Taxonomy" id="39946"/>
    <lineage>
        <taxon>Eukaryota</taxon>
        <taxon>Viridiplantae</taxon>
        <taxon>Streptophyta</taxon>
        <taxon>Embryophyta</taxon>
        <taxon>Tracheophyta</taxon>
        <taxon>Spermatophyta</taxon>
        <taxon>Magnoliopsida</taxon>
        <taxon>Liliopsida</taxon>
        <taxon>Poales</taxon>
        <taxon>Poaceae</taxon>
        <taxon>BOP clade</taxon>
        <taxon>Oryzoideae</taxon>
        <taxon>Oryzeae</taxon>
        <taxon>Oryzinae</taxon>
        <taxon>Oryza</taxon>
        <taxon>Oryza sativa</taxon>
    </lineage>
</organism>
<dbReference type="AlphaFoldDB" id="B8AJL1"/>
<gene>
    <name evidence="2" type="ORF">OsI_10604</name>
</gene>
<feature type="region of interest" description="Disordered" evidence="1">
    <location>
        <begin position="1"/>
        <end position="42"/>
    </location>
</feature>
<dbReference type="Gramene" id="BGIOSGA012165-TA">
    <property type="protein sequence ID" value="BGIOSGA012165-PA"/>
    <property type="gene ID" value="BGIOSGA012165"/>
</dbReference>
<dbReference type="EMBL" id="CM000128">
    <property type="protein sequence ID" value="EEC74802.1"/>
    <property type="molecule type" value="Genomic_DNA"/>
</dbReference>
<accession>B8AJL1</accession>
<feature type="compositionally biased region" description="Low complexity" evidence="1">
    <location>
        <begin position="29"/>
        <end position="38"/>
    </location>
</feature>
<reference evidence="2 3" key="1">
    <citation type="journal article" date="2005" name="PLoS Biol.">
        <title>The genomes of Oryza sativa: a history of duplications.</title>
        <authorList>
            <person name="Yu J."/>
            <person name="Wang J."/>
            <person name="Lin W."/>
            <person name="Li S."/>
            <person name="Li H."/>
            <person name="Zhou J."/>
            <person name="Ni P."/>
            <person name="Dong W."/>
            <person name="Hu S."/>
            <person name="Zeng C."/>
            <person name="Zhang J."/>
            <person name="Zhang Y."/>
            <person name="Li R."/>
            <person name="Xu Z."/>
            <person name="Li S."/>
            <person name="Li X."/>
            <person name="Zheng H."/>
            <person name="Cong L."/>
            <person name="Lin L."/>
            <person name="Yin J."/>
            <person name="Geng J."/>
            <person name="Li G."/>
            <person name="Shi J."/>
            <person name="Liu J."/>
            <person name="Lv H."/>
            <person name="Li J."/>
            <person name="Wang J."/>
            <person name="Deng Y."/>
            <person name="Ran L."/>
            <person name="Shi X."/>
            <person name="Wang X."/>
            <person name="Wu Q."/>
            <person name="Li C."/>
            <person name="Ren X."/>
            <person name="Wang J."/>
            <person name="Wang X."/>
            <person name="Li D."/>
            <person name="Liu D."/>
            <person name="Zhang X."/>
            <person name="Ji Z."/>
            <person name="Zhao W."/>
            <person name="Sun Y."/>
            <person name="Zhang Z."/>
            <person name="Bao J."/>
            <person name="Han Y."/>
            <person name="Dong L."/>
            <person name="Ji J."/>
            <person name="Chen P."/>
            <person name="Wu S."/>
            <person name="Liu J."/>
            <person name="Xiao Y."/>
            <person name="Bu D."/>
            <person name="Tan J."/>
            <person name="Yang L."/>
            <person name="Ye C."/>
            <person name="Zhang J."/>
            <person name="Xu J."/>
            <person name="Zhou Y."/>
            <person name="Yu Y."/>
            <person name="Zhang B."/>
            <person name="Zhuang S."/>
            <person name="Wei H."/>
            <person name="Liu B."/>
            <person name="Lei M."/>
            <person name="Yu H."/>
            <person name="Li Y."/>
            <person name="Xu H."/>
            <person name="Wei S."/>
            <person name="He X."/>
            <person name="Fang L."/>
            <person name="Zhang Z."/>
            <person name="Zhang Y."/>
            <person name="Huang X."/>
            <person name="Su Z."/>
            <person name="Tong W."/>
            <person name="Li J."/>
            <person name="Tong Z."/>
            <person name="Li S."/>
            <person name="Ye J."/>
            <person name="Wang L."/>
            <person name="Fang L."/>
            <person name="Lei T."/>
            <person name="Chen C."/>
            <person name="Chen H."/>
            <person name="Xu Z."/>
            <person name="Li H."/>
            <person name="Huang H."/>
            <person name="Zhang F."/>
            <person name="Xu H."/>
            <person name="Li N."/>
            <person name="Zhao C."/>
            <person name="Li S."/>
            <person name="Dong L."/>
            <person name="Huang Y."/>
            <person name="Li L."/>
            <person name="Xi Y."/>
            <person name="Qi Q."/>
            <person name="Li W."/>
            <person name="Zhang B."/>
            <person name="Hu W."/>
            <person name="Zhang Y."/>
            <person name="Tian X."/>
            <person name="Jiao Y."/>
            <person name="Liang X."/>
            <person name="Jin J."/>
            <person name="Gao L."/>
            <person name="Zheng W."/>
            <person name="Hao B."/>
            <person name="Liu S."/>
            <person name="Wang W."/>
            <person name="Yuan L."/>
            <person name="Cao M."/>
            <person name="McDermott J."/>
            <person name="Samudrala R."/>
            <person name="Wang J."/>
            <person name="Wong G.K."/>
            <person name="Yang H."/>
        </authorList>
    </citation>
    <scope>NUCLEOTIDE SEQUENCE [LARGE SCALE GENOMIC DNA]</scope>
    <source>
        <strain evidence="3">cv. 93-11</strain>
    </source>
</reference>
<keyword evidence="3" id="KW-1185">Reference proteome</keyword>